<sequence length="109" mass="12036">MSGGYYHIALDKPTKTDDGHGGVEVGWEEVTEARAHIRYLRGGEEVQAGRLQGILTVVATVYSTSATRQAKASWRMRDVRSGEVYNIRSVMPTEDRRQLEITAQSGVAV</sequence>
<name>A0A212AQS2_9RHOB</name>
<proteinExistence type="predicted"/>
<dbReference type="STRING" id="366616.CG51_05840"/>
<evidence type="ECO:0000313" key="3">
    <source>
        <dbReference type="Proteomes" id="UP000196640"/>
    </source>
</evidence>
<dbReference type="Proteomes" id="UP000196640">
    <property type="component" value="Unassembled WGS sequence"/>
</dbReference>
<dbReference type="Pfam" id="PF05521">
    <property type="entry name" value="Phage_HCP"/>
    <property type="match status" value="1"/>
</dbReference>
<evidence type="ECO:0000313" key="1">
    <source>
        <dbReference type="EMBL" id="OWJ73885.1"/>
    </source>
</evidence>
<dbReference type="InterPro" id="IPR038666">
    <property type="entry name" value="SSP1_head-tail_sf"/>
</dbReference>
<dbReference type="AlphaFoldDB" id="A0A212AQS2"/>
<dbReference type="OrthoDB" id="7998779at2"/>
<dbReference type="NCBIfam" id="TIGR01563">
    <property type="entry name" value="gp16_SPP1"/>
    <property type="match status" value="1"/>
</dbReference>
<evidence type="ECO:0000313" key="2">
    <source>
        <dbReference type="EMBL" id="OWJ83819.1"/>
    </source>
</evidence>
<dbReference type="RefSeq" id="WP_035745017.1">
    <property type="nucleotide sequence ID" value="NZ_JFGS01000017.1"/>
</dbReference>
<accession>A0A212AQS2</accession>
<dbReference type="Gene3D" id="2.40.10.270">
    <property type="entry name" value="Bacteriophage SPP1 head-tail adaptor protein"/>
    <property type="match status" value="1"/>
</dbReference>
<dbReference type="Proteomes" id="UP000214673">
    <property type="component" value="Unassembled WGS sequence"/>
</dbReference>
<reference evidence="3 4" key="1">
    <citation type="submission" date="2016-11" db="EMBL/GenBank/DDBJ databases">
        <title>Comparison of Traditional DNA-DNA Hybridization with In Silico Genomic Analysis.</title>
        <authorList>
            <person name="Nicholson A.C."/>
            <person name="Sammons S."/>
            <person name="Humrighouse B.W."/>
            <person name="Graziano J."/>
            <person name="Lasker B."/>
            <person name="Whitney A.M."/>
            <person name="Mcquiston J.R."/>
        </authorList>
    </citation>
    <scope>NUCLEOTIDE SEQUENCE [LARGE SCALE GENOMIC DNA]</scope>
    <source>
        <strain evidence="1 4">H1892</strain>
        <strain evidence="2 3">H2381</strain>
    </source>
</reference>
<dbReference type="EMBL" id="NIPV01000086">
    <property type="protein sequence ID" value="OWJ73885.1"/>
    <property type="molecule type" value="Genomic_DNA"/>
</dbReference>
<keyword evidence="4" id="KW-1185">Reference proteome</keyword>
<evidence type="ECO:0000313" key="4">
    <source>
        <dbReference type="Proteomes" id="UP000214673"/>
    </source>
</evidence>
<organism evidence="2 3">
    <name type="scientific">Haematobacter missouriensis</name>
    <dbReference type="NCBI Taxonomy" id="366616"/>
    <lineage>
        <taxon>Bacteria</taxon>
        <taxon>Pseudomonadati</taxon>
        <taxon>Pseudomonadota</taxon>
        <taxon>Alphaproteobacteria</taxon>
        <taxon>Rhodobacterales</taxon>
        <taxon>Paracoccaceae</taxon>
        <taxon>Haematobacter</taxon>
    </lineage>
</organism>
<protein>
    <submittedName>
        <fullName evidence="2">Head-tail adaptor protein</fullName>
    </submittedName>
</protein>
<dbReference type="EMBL" id="NIPX01000015">
    <property type="protein sequence ID" value="OWJ83819.1"/>
    <property type="molecule type" value="Genomic_DNA"/>
</dbReference>
<comment type="caution">
    <text evidence="2">The sequence shown here is derived from an EMBL/GenBank/DDBJ whole genome shotgun (WGS) entry which is preliminary data.</text>
</comment>
<dbReference type="InterPro" id="IPR008767">
    <property type="entry name" value="Phage_SPP1_head-tail_adaptor"/>
</dbReference>
<gene>
    <name evidence="2" type="ORF">CDV52_09930</name>
    <name evidence="1" type="ORF">CDV53_14235</name>
</gene>